<evidence type="ECO:0000256" key="5">
    <source>
        <dbReference type="ARBA" id="ARBA00047503"/>
    </source>
</evidence>
<evidence type="ECO:0000256" key="1">
    <source>
        <dbReference type="ARBA" id="ARBA00022676"/>
    </source>
</evidence>
<dbReference type="EC" id="2.4.99.24" evidence="4"/>
<accession>A0A1C2ECC5</accession>
<dbReference type="InterPro" id="IPR051199">
    <property type="entry name" value="LPS_LOS_Heptosyltrfase"/>
</dbReference>
<proteinExistence type="inferred from homology"/>
<dbReference type="Gene3D" id="3.40.50.2000">
    <property type="entry name" value="Glycogen Phosphorylase B"/>
    <property type="match status" value="2"/>
</dbReference>
<dbReference type="NCBIfam" id="TIGR02195">
    <property type="entry name" value="heptsyl_trn_II"/>
    <property type="match status" value="1"/>
</dbReference>
<dbReference type="STRING" id="1566387.QV13_01510"/>
<dbReference type="SUPFAM" id="SSF53756">
    <property type="entry name" value="UDP-Glycosyltransferase/glycogen phosphorylase"/>
    <property type="match status" value="1"/>
</dbReference>
<dbReference type="GO" id="GO:0005829">
    <property type="term" value="C:cytosol"/>
    <property type="evidence" value="ECO:0007669"/>
    <property type="project" value="TreeGrafter"/>
</dbReference>
<dbReference type="CDD" id="cd03789">
    <property type="entry name" value="GT9_LPS_heptosyltransferase"/>
    <property type="match status" value="1"/>
</dbReference>
<dbReference type="OrthoDB" id="9797795at2"/>
<dbReference type="InterPro" id="IPR011910">
    <property type="entry name" value="RfaF"/>
</dbReference>
<sequence>MAESPTILVIGPRWVGDMVMAQCLFSALKQLYPNAGIDVMAPAWAAPLVGRMPEVRQQIEMPVPSGKLELGVRRRFGRMLKGRYDMAYVLPGSLKSALIPFFAGIPKRVGHLREMRYGLLTDIVPLPEKQKRRTAHGFFSLARGGSFQAPKLTVDGANQAELLARYGLVEGAFVAMMPGAEFGPAKRWPSASYAGLARAMMAKGLRVALFGSRNDSAVTAEIAELAPGCVDLAGKTQLVDAIDLIAAARLAVSNDSGLMHVAAAVGTPVVAVYGSTSPENTPPLAERRELVWLQLSCSPCHKKVCPLGHMNCLNTLDVERVLQAADHLIDAPAAA</sequence>
<dbReference type="PANTHER" id="PTHR30160:SF7">
    <property type="entry name" value="ADP-HEPTOSE--LPS HEPTOSYLTRANSFERASE 2"/>
    <property type="match status" value="1"/>
</dbReference>
<dbReference type="AlphaFoldDB" id="A0A1C2ECC5"/>
<keyword evidence="1" id="KW-0328">Glycosyltransferase</keyword>
<keyword evidence="7" id="KW-1185">Reference proteome</keyword>
<dbReference type="EMBL" id="MDEO01000020">
    <property type="protein sequence ID" value="OCX24724.1"/>
    <property type="molecule type" value="Genomic_DNA"/>
</dbReference>
<dbReference type="RefSeq" id="WP_024925365.1">
    <property type="nucleotide sequence ID" value="NZ_MDEO01000020.1"/>
</dbReference>
<evidence type="ECO:0000256" key="3">
    <source>
        <dbReference type="ARBA" id="ARBA00043995"/>
    </source>
</evidence>
<evidence type="ECO:0000256" key="4">
    <source>
        <dbReference type="ARBA" id="ARBA00044042"/>
    </source>
</evidence>
<comment type="similarity">
    <text evidence="3">Belongs to the glycosyltransferase 9 family.</text>
</comment>
<comment type="caution">
    <text evidence="6">The sequence shown here is derived from an EMBL/GenBank/DDBJ whole genome shotgun (WGS) entry which is preliminary data.</text>
</comment>
<organism evidence="6 7">
    <name type="scientific">Mesorhizobium hungaricum</name>
    <dbReference type="NCBI Taxonomy" id="1566387"/>
    <lineage>
        <taxon>Bacteria</taxon>
        <taxon>Pseudomonadati</taxon>
        <taxon>Pseudomonadota</taxon>
        <taxon>Alphaproteobacteria</taxon>
        <taxon>Hyphomicrobiales</taxon>
        <taxon>Phyllobacteriaceae</taxon>
        <taxon>Mesorhizobium</taxon>
    </lineage>
</organism>
<protein>
    <recommendedName>
        <fullName evidence="4">lipopolysaccharide heptosyltransferase II</fullName>
        <ecNumber evidence="4">2.4.99.24</ecNumber>
    </recommendedName>
</protein>
<reference evidence="6 7" key="1">
    <citation type="submission" date="2016-08" db="EMBL/GenBank/DDBJ databases">
        <title>Whole genome sequence of Mesorhizobium sp. strain UASWS1009 isolated from industrial sewage.</title>
        <authorList>
            <person name="Crovadore J."/>
            <person name="Calmin G."/>
            <person name="Chablais R."/>
            <person name="Cochard B."/>
            <person name="Lefort F."/>
        </authorList>
    </citation>
    <scope>NUCLEOTIDE SEQUENCE [LARGE SCALE GENOMIC DNA]</scope>
    <source>
        <strain evidence="6 7">UASWS1009</strain>
    </source>
</reference>
<evidence type="ECO:0000313" key="6">
    <source>
        <dbReference type="EMBL" id="OCX24724.1"/>
    </source>
</evidence>
<evidence type="ECO:0000256" key="2">
    <source>
        <dbReference type="ARBA" id="ARBA00022679"/>
    </source>
</evidence>
<dbReference type="Proteomes" id="UP000094412">
    <property type="component" value="Unassembled WGS sequence"/>
</dbReference>
<gene>
    <name evidence="6" type="ORF">QV13_01510</name>
</gene>
<dbReference type="GO" id="GO:0009244">
    <property type="term" value="P:lipopolysaccharide core region biosynthetic process"/>
    <property type="evidence" value="ECO:0007669"/>
    <property type="project" value="TreeGrafter"/>
</dbReference>
<dbReference type="Pfam" id="PF01075">
    <property type="entry name" value="Glyco_transf_9"/>
    <property type="match status" value="1"/>
</dbReference>
<dbReference type="FunFam" id="3.40.50.2000:FF:000023">
    <property type="entry name" value="ADP-heptose--LPS heptosyltransferase II"/>
    <property type="match status" value="1"/>
</dbReference>
<name>A0A1C2ECC5_9HYPH</name>
<evidence type="ECO:0000313" key="7">
    <source>
        <dbReference type="Proteomes" id="UP000094412"/>
    </source>
</evidence>
<dbReference type="PANTHER" id="PTHR30160">
    <property type="entry name" value="TETRAACYLDISACCHARIDE 4'-KINASE-RELATED"/>
    <property type="match status" value="1"/>
</dbReference>
<comment type="catalytic activity">
    <reaction evidence="5">
        <text>an L-alpha-D-Hep-(1-&gt;5)-[alpha-Kdo-(2-&gt;4)]-alpha-Kdo-(2-&gt;6)-lipid A + ADP-L-glycero-beta-D-manno-heptose = an L-alpha-D-Hep-(1-&gt;3)-L-alpha-D-Hep-(1-&gt;5)-[alpha-Kdo-(2-&gt;4)]-alpha-Kdo-(2-&gt;6)-lipid A + ADP + H(+)</text>
        <dbReference type="Rhea" id="RHEA:74071"/>
        <dbReference type="ChEBI" id="CHEBI:15378"/>
        <dbReference type="ChEBI" id="CHEBI:61506"/>
        <dbReference type="ChEBI" id="CHEBI:193068"/>
        <dbReference type="ChEBI" id="CHEBI:193069"/>
        <dbReference type="ChEBI" id="CHEBI:456216"/>
        <dbReference type="EC" id="2.4.99.24"/>
    </reaction>
</comment>
<dbReference type="InterPro" id="IPR002201">
    <property type="entry name" value="Glyco_trans_9"/>
</dbReference>
<dbReference type="GO" id="GO:0008713">
    <property type="term" value="F:ADP-heptose-lipopolysaccharide heptosyltransferase activity"/>
    <property type="evidence" value="ECO:0007669"/>
    <property type="project" value="UniProtKB-EC"/>
</dbReference>
<keyword evidence="2 6" id="KW-0808">Transferase</keyword>